<comment type="caution">
    <text evidence="1">The sequence shown here is derived from an EMBL/GenBank/DDBJ whole genome shotgun (WGS) entry which is preliminary data.</text>
</comment>
<protein>
    <recommendedName>
        <fullName evidence="3">Nuclear transport factor 2 family protein</fullName>
    </recommendedName>
</protein>
<evidence type="ECO:0000313" key="2">
    <source>
        <dbReference type="Proteomes" id="UP000470520"/>
    </source>
</evidence>
<gene>
    <name evidence="1" type="ORF">G3I21_09915</name>
</gene>
<reference evidence="1 2" key="1">
    <citation type="submission" date="2020-01" db="EMBL/GenBank/DDBJ databases">
        <title>Insect and environment-associated Actinomycetes.</title>
        <authorList>
            <person name="Currrie C."/>
            <person name="Chevrette M."/>
            <person name="Carlson C."/>
            <person name="Stubbendieck R."/>
            <person name="Wendt-Pienkowski E."/>
        </authorList>
    </citation>
    <scope>NUCLEOTIDE SEQUENCE [LARGE SCALE GENOMIC DNA]</scope>
    <source>
        <strain evidence="1 2">SID7754</strain>
    </source>
</reference>
<dbReference type="RefSeq" id="WP_164187873.1">
    <property type="nucleotide sequence ID" value="NZ_JAAGMR010000123.1"/>
</dbReference>
<evidence type="ECO:0008006" key="3">
    <source>
        <dbReference type="Google" id="ProtNLM"/>
    </source>
</evidence>
<dbReference type="SUPFAM" id="SSF54427">
    <property type="entry name" value="NTF2-like"/>
    <property type="match status" value="2"/>
</dbReference>
<dbReference type="InterPro" id="IPR032710">
    <property type="entry name" value="NTF2-like_dom_sf"/>
</dbReference>
<sequence length="232" mass="24854">MSAKELLDRYVAVWNEPDPAVRRAAVAALWTPDGLQHTQTRRFQGTEDLVARVTEAHDQFVAGQGLRFRAGGEPVGHHGALAFNWLMTPGDSENVLAVGFDVVLLDEDGRITTDYQFNEPPAADAGLDAQADRYLAAVAAGGDVLRKEVADLYLPGALLVDEDGVHEGVEAVAATLEAGGVRHRTGSASAQHDAFRHPWRAESGETGVDLLLRDAQGLVRAHYRFPGAGGRA</sequence>
<organism evidence="1 2">
    <name type="scientific">Streptomyces bauhiniae</name>
    <dbReference type="NCBI Taxonomy" id="2340725"/>
    <lineage>
        <taxon>Bacteria</taxon>
        <taxon>Bacillati</taxon>
        <taxon>Actinomycetota</taxon>
        <taxon>Actinomycetes</taxon>
        <taxon>Kitasatosporales</taxon>
        <taxon>Streptomycetaceae</taxon>
        <taxon>Streptomyces</taxon>
    </lineage>
</organism>
<evidence type="ECO:0000313" key="1">
    <source>
        <dbReference type="EMBL" id="NEB92033.1"/>
    </source>
</evidence>
<dbReference type="AlphaFoldDB" id="A0A7K3QQC7"/>
<accession>A0A7K3QQC7</accession>
<dbReference type="Gene3D" id="3.10.450.50">
    <property type="match status" value="2"/>
</dbReference>
<dbReference type="Proteomes" id="UP000470520">
    <property type="component" value="Unassembled WGS sequence"/>
</dbReference>
<proteinExistence type="predicted"/>
<dbReference type="EMBL" id="JAAGMR010000123">
    <property type="protein sequence ID" value="NEB92033.1"/>
    <property type="molecule type" value="Genomic_DNA"/>
</dbReference>
<name>A0A7K3QQC7_9ACTN</name>